<name>S7U682_DESML</name>
<dbReference type="AlphaFoldDB" id="S7U682"/>
<dbReference type="InterPro" id="IPR008792">
    <property type="entry name" value="PQQD"/>
</dbReference>
<dbReference type="InterPro" id="IPR041881">
    <property type="entry name" value="PqqD_sf"/>
</dbReference>
<dbReference type="EMBL" id="ATHJ01000007">
    <property type="protein sequence ID" value="EPR45036.1"/>
    <property type="molecule type" value="Genomic_DNA"/>
</dbReference>
<sequence>MEISASQQANESTGYTVFPEAPVHFPIPASLAPFPPYLQAAIIKAVGICKPRPATDIWYQDRGTGSVYVIRHGIQWQFNKTASFIWMKLGNGVTVKEIVEQLCREYTEDNAEDIEFQTVEFVLHALSYGVLDIAEDEEVPPPGERAES</sequence>
<dbReference type="Proteomes" id="UP000014977">
    <property type="component" value="Unassembled WGS sequence"/>
</dbReference>
<gene>
    <name evidence="1" type="ORF">dsmv_3720</name>
</gene>
<protein>
    <recommendedName>
        <fullName evidence="3">PqqD family protein</fullName>
    </recommendedName>
</protein>
<evidence type="ECO:0000313" key="2">
    <source>
        <dbReference type="Proteomes" id="UP000014977"/>
    </source>
</evidence>
<reference evidence="1 2" key="1">
    <citation type="journal article" date="2013" name="Genome Announc.">
        <title>Draft genome sequences for three mercury-methylating, sulfate-reducing bacteria.</title>
        <authorList>
            <person name="Brown S.D."/>
            <person name="Hurt R.A.Jr."/>
            <person name="Gilmour C.C."/>
            <person name="Elias D.A."/>
        </authorList>
    </citation>
    <scope>NUCLEOTIDE SEQUENCE [LARGE SCALE GENOMIC DNA]</scope>
    <source>
        <strain evidence="1 2">DSM 2059</strain>
    </source>
</reference>
<proteinExistence type="predicted"/>
<keyword evidence="2" id="KW-1185">Reference proteome</keyword>
<comment type="caution">
    <text evidence="1">The sequence shown here is derived from an EMBL/GenBank/DDBJ whole genome shotgun (WGS) entry which is preliminary data.</text>
</comment>
<organism evidence="1 2">
    <name type="scientific">Desulfococcus multivorans DSM 2059</name>
    <dbReference type="NCBI Taxonomy" id="1121405"/>
    <lineage>
        <taxon>Bacteria</taxon>
        <taxon>Pseudomonadati</taxon>
        <taxon>Thermodesulfobacteriota</taxon>
        <taxon>Desulfobacteria</taxon>
        <taxon>Desulfobacterales</taxon>
        <taxon>Desulfococcaceae</taxon>
        <taxon>Desulfococcus</taxon>
    </lineage>
</organism>
<evidence type="ECO:0000313" key="1">
    <source>
        <dbReference type="EMBL" id="EPR45036.1"/>
    </source>
</evidence>
<dbReference type="Gene3D" id="1.10.10.1150">
    <property type="entry name" value="Coenzyme PQQ synthesis protein D (PqqD)"/>
    <property type="match status" value="1"/>
</dbReference>
<dbReference type="Pfam" id="PF05402">
    <property type="entry name" value="PqqD"/>
    <property type="match status" value="1"/>
</dbReference>
<evidence type="ECO:0008006" key="3">
    <source>
        <dbReference type="Google" id="ProtNLM"/>
    </source>
</evidence>
<dbReference type="RefSeq" id="WP_020875272.1">
    <property type="nucleotide sequence ID" value="NZ_ATHJ01000007.1"/>
</dbReference>
<dbReference type="STRING" id="897.B2D07_02225"/>
<accession>S7U682</accession>